<keyword evidence="3" id="KW-0547">Nucleotide-binding</keyword>
<evidence type="ECO:0000313" key="10">
    <source>
        <dbReference type="Proteomes" id="UP001303222"/>
    </source>
</evidence>
<evidence type="ECO:0000313" key="9">
    <source>
        <dbReference type="EMBL" id="KAK3955096.1"/>
    </source>
</evidence>
<keyword evidence="10" id="KW-1185">Reference proteome</keyword>
<dbReference type="EMBL" id="MU859080">
    <property type="protein sequence ID" value="KAK3955096.1"/>
    <property type="molecule type" value="Genomic_DNA"/>
</dbReference>
<dbReference type="CDD" id="cd05398">
    <property type="entry name" value="NT_ClassII-CCAase"/>
    <property type="match status" value="1"/>
</dbReference>
<dbReference type="SUPFAM" id="SSF81301">
    <property type="entry name" value="Nucleotidyltransferase"/>
    <property type="match status" value="1"/>
</dbReference>
<evidence type="ECO:0000256" key="3">
    <source>
        <dbReference type="ARBA" id="ARBA00022741"/>
    </source>
</evidence>
<dbReference type="GO" id="GO:0052929">
    <property type="term" value="F:ATP:3'-cytidine-cytidine-tRNA adenylyltransferase activity"/>
    <property type="evidence" value="ECO:0007669"/>
    <property type="project" value="TreeGrafter"/>
</dbReference>
<protein>
    <recommendedName>
        <fullName evidence="11">Poly A polymerase head domain-containing protein</fullName>
    </recommendedName>
</protein>
<dbReference type="InterPro" id="IPR043519">
    <property type="entry name" value="NT_sf"/>
</dbReference>
<keyword evidence="4 5" id="KW-0694">RNA-binding</keyword>
<dbReference type="FunFam" id="3.30.460.10:FF:000019">
    <property type="entry name" value="tRNA nucleotidyltransferase cca2"/>
    <property type="match status" value="1"/>
</dbReference>
<gene>
    <name evidence="9" type="ORF">QBC32DRAFT_381192</name>
</gene>
<dbReference type="GO" id="GO:0052927">
    <property type="term" value="F:CC tRNA cytidylyltransferase activity"/>
    <property type="evidence" value="ECO:0007669"/>
    <property type="project" value="TreeGrafter"/>
</dbReference>
<evidence type="ECO:0000259" key="7">
    <source>
        <dbReference type="Pfam" id="PF01743"/>
    </source>
</evidence>
<dbReference type="Pfam" id="PF12627">
    <property type="entry name" value="PolyA_pol_RNAbd"/>
    <property type="match status" value="1"/>
</dbReference>
<dbReference type="AlphaFoldDB" id="A0AAN6P040"/>
<feature type="region of interest" description="Disordered" evidence="6">
    <location>
        <begin position="22"/>
        <end position="63"/>
    </location>
</feature>
<reference evidence="9" key="1">
    <citation type="journal article" date="2023" name="Mol. Phylogenet. Evol.">
        <title>Genome-scale phylogeny and comparative genomics of the fungal order Sordariales.</title>
        <authorList>
            <person name="Hensen N."/>
            <person name="Bonometti L."/>
            <person name="Westerberg I."/>
            <person name="Brannstrom I.O."/>
            <person name="Guillou S."/>
            <person name="Cros-Aarteil S."/>
            <person name="Calhoun S."/>
            <person name="Haridas S."/>
            <person name="Kuo A."/>
            <person name="Mondo S."/>
            <person name="Pangilinan J."/>
            <person name="Riley R."/>
            <person name="LaButti K."/>
            <person name="Andreopoulos B."/>
            <person name="Lipzen A."/>
            <person name="Chen C."/>
            <person name="Yan M."/>
            <person name="Daum C."/>
            <person name="Ng V."/>
            <person name="Clum A."/>
            <person name="Steindorff A."/>
            <person name="Ohm R.A."/>
            <person name="Martin F."/>
            <person name="Silar P."/>
            <person name="Natvig D.O."/>
            <person name="Lalanne C."/>
            <person name="Gautier V."/>
            <person name="Ament-Velasquez S.L."/>
            <person name="Kruys A."/>
            <person name="Hutchinson M.I."/>
            <person name="Powell A.J."/>
            <person name="Barry K."/>
            <person name="Miller A.N."/>
            <person name="Grigoriev I.V."/>
            <person name="Debuchy R."/>
            <person name="Gladieux P."/>
            <person name="Hiltunen Thoren M."/>
            <person name="Johannesson H."/>
        </authorList>
    </citation>
    <scope>NUCLEOTIDE SEQUENCE</scope>
    <source>
        <strain evidence="9">CBS 626.80</strain>
    </source>
</reference>
<evidence type="ECO:0000259" key="8">
    <source>
        <dbReference type="Pfam" id="PF12627"/>
    </source>
</evidence>
<organism evidence="9 10">
    <name type="scientific">Pseudoneurospora amorphoporcata</name>
    <dbReference type="NCBI Taxonomy" id="241081"/>
    <lineage>
        <taxon>Eukaryota</taxon>
        <taxon>Fungi</taxon>
        <taxon>Dikarya</taxon>
        <taxon>Ascomycota</taxon>
        <taxon>Pezizomycotina</taxon>
        <taxon>Sordariomycetes</taxon>
        <taxon>Sordariomycetidae</taxon>
        <taxon>Sordariales</taxon>
        <taxon>Sordariaceae</taxon>
        <taxon>Pseudoneurospora</taxon>
    </lineage>
</organism>
<keyword evidence="2 5" id="KW-0808">Transferase</keyword>
<dbReference type="GO" id="GO:0000166">
    <property type="term" value="F:nucleotide binding"/>
    <property type="evidence" value="ECO:0007669"/>
    <property type="project" value="UniProtKB-KW"/>
</dbReference>
<dbReference type="PANTHER" id="PTHR13734">
    <property type="entry name" value="TRNA-NUCLEOTIDYLTRANSFERASE"/>
    <property type="match status" value="1"/>
</dbReference>
<dbReference type="GO" id="GO:0003723">
    <property type="term" value="F:RNA binding"/>
    <property type="evidence" value="ECO:0007669"/>
    <property type="project" value="UniProtKB-KW"/>
</dbReference>
<dbReference type="Gene3D" id="1.10.3090.10">
    <property type="entry name" value="cca-adding enzyme, domain 2"/>
    <property type="match status" value="1"/>
</dbReference>
<dbReference type="GO" id="GO:0005739">
    <property type="term" value="C:mitochondrion"/>
    <property type="evidence" value="ECO:0007669"/>
    <property type="project" value="UniProtKB-ARBA"/>
</dbReference>
<dbReference type="Pfam" id="PF01743">
    <property type="entry name" value="PolyA_pol"/>
    <property type="match status" value="1"/>
</dbReference>
<reference evidence="9" key="2">
    <citation type="submission" date="2023-06" db="EMBL/GenBank/DDBJ databases">
        <authorList>
            <consortium name="Lawrence Berkeley National Laboratory"/>
            <person name="Mondo S.J."/>
            <person name="Hensen N."/>
            <person name="Bonometti L."/>
            <person name="Westerberg I."/>
            <person name="Brannstrom I.O."/>
            <person name="Guillou S."/>
            <person name="Cros-Aarteil S."/>
            <person name="Calhoun S."/>
            <person name="Haridas S."/>
            <person name="Kuo A."/>
            <person name="Pangilinan J."/>
            <person name="Riley R."/>
            <person name="Labutti K."/>
            <person name="Andreopoulos B."/>
            <person name="Lipzen A."/>
            <person name="Chen C."/>
            <person name="Yanf M."/>
            <person name="Daum C."/>
            <person name="Ng V."/>
            <person name="Clum A."/>
            <person name="Steindorff A."/>
            <person name="Ohm R."/>
            <person name="Martin F."/>
            <person name="Silar P."/>
            <person name="Natvig D."/>
            <person name="Lalanne C."/>
            <person name="Gautier V."/>
            <person name="Ament-Velasquez S.L."/>
            <person name="Kruys A."/>
            <person name="Hutchinson M.I."/>
            <person name="Powell A.J."/>
            <person name="Barry K."/>
            <person name="Miller A.N."/>
            <person name="Grigoriev I.V."/>
            <person name="Debuchy R."/>
            <person name="Gladieux P."/>
            <person name="Thoren M.H."/>
            <person name="Johannesson H."/>
        </authorList>
    </citation>
    <scope>NUCLEOTIDE SEQUENCE</scope>
    <source>
        <strain evidence="9">CBS 626.80</strain>
    </source>
</reference>
<dbReference type="Gene3D" id="3.30.460.10">
    <property type="entry name" value="Beta Polymerase, domain 2"/>
    <property type="match status" value="1"/>
</dbReference>
<evidence type="ECO:0000256" key="6">
    <source>
        <dbReference type="SAM" id="MobiDB-lite"/>
    </source>
</evidence>
<evidence type="ECO:0008006" key="11">
    <source>
        <dbReference type="Google" id="ProtNLM"/>
    </source>
</evidence>
<name>A0AAN6P040_9PEZI</name>
<dbReference type="SUPFAM" id="SSF81891">
    <property type="entry name" value="Poly A polymerase C-terminal region-like"/>
    <property type="match status" value="1"/>
</dbReference>
<accession>A0AAN6P040</accession>
<comment type="similarity">
    <text evidence="1 5">Belongs to the tRNA nucleotidyltransferase/poly(A) polymerase family.</text>
</comment>
<proteinExistence type="inferred from homology"/>
<dbReference type="Proteomes" id="UP001303222">
    <property type="component" value="Unassembled WGS sequence"/>
</dbReference>
<dbReference type="InterPro" id="IPR002646">
    <property type="entry name" value="PolA_pol_head_dom"/>
</dbReference>
<comment type="caution">
    <text evidence="9">The sequence shown here is derived from an EMBL/GenBank/DDBJ whole genome shotgun (WGS) entry which is preliminary data.</text>
</comment>
<dbReference type="FunFam" id="1.10.3090.10:FF:000011">
    <property type="entry name" value="tRNA nucleotidyltransferase"/>
    <property type="match status" value="1"/>
</dbReference>
<dbReference type="InterPro" id="IPR032828">
    <property type="entry name" value="PolyA_RNA-bd"/>
</dbReference>
<dbReference type="GO" id="GO:0001680">
    <property type="term" value="P:tRNA 3'-terminal CCA addition"/>
    <property type="evidence" value="ECO:0007669"/>
    <property type="project" value="TreeGrafter"/>
</dbReference>
<dbReference type="PANTHER" id="PTHR13734:SF5">
    <property type="entry name" value="CCA TRNA NUCLEOTIDYLTRANSFERASE, MITOCHONDRIAL"/>
    <property type="match status" value="1"/>
</dbReference>
<evidence type="ECO:0000256" key="1">
    <source>
        <dbReference type="ARBA" id="ARBA00007265"/>
    </source>
</evidence>
<evidence type="ECO:0000256" key="5">
    <source>
        <dbReference type="RuleBase" id="RU003953"/>
    </source>
</evidence>
<feature type="domain" description="Poly A polymerase head" evidence="7">
    <location>
        <begin position="134"/>
        <end position="280"/>
    </location>
</feature>
<evidence type="ECO:0000256" key="2">
    <source>
        <dbReference type="ARBA" id="ARBA00022679"/>
    </source>
</evidence>
<evidence type="ECO:0000256" key="4">
    <source>
        <dbReference type="ARBA" id="ARBA00022884"/>
    </source>
</evidence>
<feature type="domain" description="tRNA nucleotidyltransferase/poly(A) polymerase RNA and SrmB- binding" evidence="8">
    <location>
        <begin position="307"/>
        <end position="366"/>
    </location>
</feature>
<sequence>MLSRLCRLPLRRIHPSPTFLMKRKLGDFSSPPPPSDNKLGQQTPAHLEAQASDSAKRQAVRATTPPVIKAARTRRQTVMADSSVFTDQSIPLNAVEAQLKGLLVDVAEYINKSQAAEVEADKEGKNLNEPVILRWAGGWVRDKLLGTESHDIDVAINNMTGEAFALRLRDYCDADPAHRERHSIGPQDVGNLHKIARNPDKSKHLETTTIKLFGLDVDFVNLRKETYTEDSRNPQVEFGTAEEDALRRDATVNALFYNLHTSKVEDFTGGMKDMARKLIRTPLEPLQTFMDDPLRVLRLVRFASRLGFTIDEEAKAVMGDERVLDALKLKISRERIGVELEKMLKGPDPLSSLTYISDLNLYHTLFTDSSRPDFPRPSLTSWPVACKTLHSLSTTLATPGSIYSLLVTSPESAYFAWNLAALVPFAPLPDDPPLKGGKPAPPLATQAAREGYRAPNKLMDVITASHRHRQAILTMRDLVVRPAAGDENKKMERDSLGMRIREWDSRPGVNANWRLQVLYAVLVDVSERTSGEGKQMVENVLKEWQAFLDHLVEMDLMDAPSVKRIIDGKQLAKALGVKPGVWMGKALEVVMAWQLRNPTVVDPEGAVEEVRKRKEELGIRGI</sequence>